<accession>A0A552IT51</accession>
<comment type="caution">
    <text evidence="1">The sequence shown here is derived from an EMBL/GenBank/DDBJ whole genome shotgun (WGS) entry which is preliminary data.</text>
</comment>
<name>A0A552IT51_9CHRO</name>
<dbReference type="Proteomes" id="UP000319191">
    <property type="component" value="Unassembled WGS sequence"/>
</dbReference>
<dbReference type="EMBL" id="SFAV01000185">
    <property type="protein sequence ID" value="TRU86675.1"/>
    <property type="molecule type" value="Genomic_DNA"/>
</dbReference>
<dbReference type="AlphaFoldDB" id="A0A552IT51"/>
<evidence type="ECO:0000313" key="1">
    <source>
        <dbReference type="EMBL" id="TRU86675.1"/>
    </source>
</evidence>
<protein>
    <submittedName>
        <fullName evidence="1">Uncharacterized protein</fullName>
    </submittedName>
</protein>
<organism evidence="1 2">
    <name type="scientific">Microcystis novacekii Mn_MB_F_20050700_S1D</name>
    <dbReference type="NCBI Taxonomy" id="2486266"/>
    <lineage>
        <taxon>Bacteria</taxon>
        <taxon>Bacillati</taxon>
        <taxon>Cyanobacteriota</taxon>
        <taxon>Cyanophyceae</taxon>
        <taxon>Oscillatoriophycideae</taxon>
        <taxon>Chroococcales</taxon>
        <taxon>Microcystaceae</taxon>
        <taxon>Microcystis</taxon>
    </lineage>
</organism>
<reference evidence="1 2" key="1">
    <citation type="submission" date="2019-01" db="EMBL/GenBank/DDBJ databases">
        <title>Coherence of Microcystis species and biogeography revealed through population genomics.</title>
        <authorList>
            <person name="Perez-Carrascal O.M."/>
            <person name="Terrat Y."/>
            <person name="Giani A."/>
            <person name="Fortin N."/>
            <person name="Tromas N."/>
            <person name="Shapiro B.J."/>
        </authorList>
    </citation>
    <scope>NUCLEOTIDE SEQUENCE [LARGE SCALE GENOMIC DNA]</scope>
    <source>
        <strain evidence="1">Mn_MB_F_20050700_S1D</strain>
    </source>
</reference>
<sequence length="92" mass="11037">MQSSNSHLANSSKITVEPCKFMYYLLIAFNEMEHQHRKIFQIQQAQEEKIEHIQRKFDELEESFGGILAEYRYFKNRTADLEHQVLTENLED</sequence>
<proteinExistence type="predicted"/>
<evidence type="ECO:0000313" key="2">
    <source>
        <dbReference type="Proteomes" id="UP000319191"/>
    </source>
</evidence>
<gene>
    <name evidence="1" type="ORF">EWV54_13925</name>
</gene>